<evidence type="ECO:0000313" key="3">
    <source>
        <dbReference type="Proteomes" id="UP001056384"/>
    </source>
</evidence>
<dbReference type="AlphaFoldDB" id="A0A9Q9AX50"/>
<feature type="compositionally biased region" description="Low complexity" evidence="1">
    <location>
        <begin position="34"/>
        <end position="49"/>
    </location>
</feature>
<feature type="compositionally biased region" description="Polar residues" evidence="1">
    <location>
        <begin position="13"/>
        <end position="24"/>
    </location>
</feature>
<organism evidence="2 3">
    <name type="scientific">Septoria linicola</name>
    <dbReference type="NCBI Taxonomy" id="215465"/>
    <lineage>
        <taxon>Eukaryota</taxon>
        <taxon>Fungi</taxon>
        <taxon>Dikarya</taxon>
        <taxon>Ascomycota</taxon>
        <taxon>Pezizomycotina</taxon>
        <taxon>Dothideomycetes</taxon>
        <taxon>Dothideomycetidae</taxon>
        <taxon>Mycosphaerellales</taxon>
        <taxon>Mycosphaerellaceae</taxon>
        <taxon>Septoria</taxon>
    </lineage>
</organism>
<evidence type="ECO:0000256" key="1">
    <source>
        <dbReference type="SAM" id="MobiDB-lite"/>
    </source>
</evidence>
<feature type="region of interest" description="Disordered" evidence="1">
    <location>
        <begin position="1"/>
        <end position="49"/>
    </location>
</feature>
<feature type="region of interest" description="Disordered" evidence="1">
    <location>
        <begin position="122"/>
        <end position="142"/>
    </location>
</feature>
<sequence>MINSTSHDIEQGLSESKQQTSTSVSEHDLPDKTPPLAAAAEDAPPPTKAADAALSLLAANPSSSAPDKDKSTHNLLRKIDLHIMPLICLIYFLQYIDQNRHFLRQRHRPLILHLPSSWKPLPTGSLQSSSSDNYSSSSPPFA</sequence>
<name>A0A9Q9AX50_9PEZI</name>
<evidence type="ECO:0000313" key="2">
    <source>
        <dbReference type="EMBL" id="USW56649.1"/>
    </source>
</evidence>
<accession>A0A9Q9AX50</accession>
<feature type="compositionally biased region" description="Low complexity" evidence="1">
    <location>
        <begin position="125"/>
        <end position="142"/>
    </location>
</feature>
<keyword evidence="3" id="KW-1185">Reference proteome</keyword>
<reference evidence="2" key="1">
    <citation type="submission" date="2022-06" db="EMBL/GenBank/DDBJ databases">
        <title>Complete genome sequences of two strains of the flax pathogen Septoria linicola.</title>
        <authorList>
            <person name="Lapalu N."/>
            <person name="Simon A."/>
            <person name="Demenou B."/>
            <person name="Paumier D."/>
            <person name="Guillot M.-P."/>
            <person name="Gout L."/>
            <person name="Valade R."/>
        </authorList>
    </citation>
    <scope>NUCLEOTIDE SEQUENCE</scope>
    <source>
        <strain evidence="2">SE15195</strain>
    </source>
</reference>
<protein>
    <submittedName>
        <fullName evidence="2">Uncharacterized protein</fullName>
    </submittedName>
</protein>
<proteinExistence type="predicted"/>
<dbReference type="Proteomes" id="UP001056384">
    <property type="component" value="Chromosome 8"/>
</dbReference>
<gene>
    <name evidence="2" type="ORF">Slin15195_G099680</name>
</gene>
<dbReference type="EMBL" id="CP099425">
    <property type="protein sequence ID" value="USW56649.1"/>
    <property type="molecule type" value="Genomic_DNA"/>
</dbReference>